<accession>A0A3N5CCQ2</accession>
<dbReference type="Pfam" id="PF13672">
    <property type="entry name" value="PP2C_2"/>
    <property type="match status" value="1"/>
</dbReference>
<evidence type="ECO:0000313" key="3">
    <source>
        <dbReference type="Proteomes" id="UP000277108"/>
    </source>
</evidence>
<reference evidence="2 3" key="1">
    <citation type="submission" date="2018-11" db="EMBL/GenBank/DDBJ databases">
        <title>Genomic Encyclopedia of Type Strains, Phase IV (KMG-IV): sequencing the most valuable type-strain genomes for metagenomic binning, comparative biology and taxonomic classification.</title>
        <authorList>
            <person name="Goeker M."/>
        </authorList>
    </citation>
    <scope>NUCLEOTIDE SEQUENCE [LARGE SCALE GENOMIC DNA]</scope>
    <source>
        <strain evidence="2 3">DSM 29158</strain>
    </source>
</reference>
<gene>
    <name evidence="2" type="ORF">EDD62_0457</name>
</gene>
<dbReference type="InterPro" id="IPR015655">
    <property type="entry name" value="PP2C"/>
</dbReference>
<name>A0A3N5CCQ2_9BACL</name>
<organism evidence="2 3">
    <name type="scientific">Abyssicoccus albus</name>
    <dbReference type="NCBI Taxonomy" id="1817405"/>
    <lineage>
        <taxon>Bacteria</taxon>
        <taxon>Bacillati</taxon>
        <taxon>Bacillota</taxon>
        <taxon>Bacilli</taxon>
        <taxon>Bacillales</taxon>
        <taxon>Abyssicoccaceae</taxon>
    </lineage>
</organism>
<comment type="caution">
    <text evidence="2">The sequence shown here is derived from an EMBL/GenBank/DDBJ whole genome shotgun (WGS) entry which is preliminary data.</text>
</comment>
<evidence type="ECO:0000259" key="1">
    <source>
        <dbReference type="PROSITE" id="PS51746"/>
    </source>
</evidence>
<dbReference type="InterPro" id="IPR001932">
    <property type="entry name" value="PPM-type_phosphatase-like_dom"/>
</dbReference>
<dbReference type="AlphaFoldDB" id="A0A3N5CCQ2"/>
<keyword evidence="3" id="KW-1185">Reference proteome</keyword>
<dbReference type="SMART" id="SM00332">
    <property type="entry name" value="PP2Cc"/>
    <property type="match status" value="1"/>
</dbReference>
<feature type="domain" description="PPM-type phosphatase" evidence="1">
    <location>
        <begin position="2"/>
        <end position="241"/>
    </location>
</feature>
<dbReference type="NCBIfam" id="NF033484">
    <property type="entry name" value="Stp1_PP2C_phos"/>
    <property type="match status" value="1"/>
</dbReference>
<dbReference type="PROSITE" id="PS51746">
    <property type="entry name" value="PPM_2"/>
    <property type="match status" value="1"/>
</dbReference>
<protein>
    <submittedName>
        <fullName evidence="2">Protein phosphatase</fullName>
    </submittedName>
</protein>
<dbReference type="PANTHER" id="PTHR47992">
    <property type="entry name" value="PROTEIN PHOSPHATASE"/>
    <property type="match status" value="1"/>
</dbReference>
<dbReference type="OrthoDB" id="9801841at2"/>
<dbReference type="GO" id="GO:0004722">
    <property type="term" value="F:protein serine/threonine phosphatase activity"/>
    <property type="evidence" value="ECO:0007669"/>
    <property type="project" value="InterPro"/>
</dbReference>
<dbReference type="SUPFAM" id="SSF81606">
    <property type="entry name" value="PP2C-like"/>
    <property type="match status" value="1"/>
</dbReference>
<dbReference type="SMART" id="SM00331">
    <property type="entry name" value="PP2C_SIG"/>
    <property type="match status" value="1"/>
</dbReference>
<dbReference type="InterPro" id="IPR036457">
    <property type="entry name" value="PPM-type-like_dom_sf"/>
</dbReference>
<dbReference type="EMBL" id="RKRK01000002">
    <property type="protein sequence ID" value="RPF57822.1"/>
    <property type="molecule type" value="Genomic_DNA"/>
</dbReference>
<dbReference type="CDD" id="cd00143">
    <property type="entry name" value="PP2Cc"/>
    <property type="match status" value="1"/>
</dbReference>
<dbReference type="Gene3D" id="3.60.40.10">
    <property type="entry name" value="PPM-type phosphatase domain"/>
    <property type="match status" value="1"/>
</dbReference>
<dbReference type="RefSeq" id="WP_123807373.1">
    <property type="nucleotide sequence ID" value="NZ_RKRK01000002.1"/>
</dbReference>
<evidence type="ECO:0000313" key="2">
    <source>
        <dbReference type="EMBL" id="RPF57822.1"/>
    </source>
</evidence>
<proteinExistence type="predicted"/>
<sequence length="247" mass="27869">MNITAITHQGFHRNHNEDYVQYVYNQTNQLLMVACDGMGGHNAGEVASTIACNSLIESFKATNLITKDQAKEWLRVQINNVNELIFKRSQSNDDERGMGTTLCAAIVYHDEVWVANIGDTRAYMISQDKIHQMTYDHTFVGHLMRSGELTDDEARQHPQRNILTKSVGTSRLIYPDIMKYSTKYKDFILLCTDGLTDELTDDEIKSITNQSNDVHQAAEQLIELALNRGASDNLSIILLDLKAGDLE</sequence>
<dbReference type="Proteomes" id="UP000277108">
    <property type="component" value="Unassembled WGS sequence"/>
</dbReference>